<keyword evidence="2" id="KW-0645">Protease</keyword>
<feature type="binding site" evidence="7">
    <location>
        <position position="261"/>
    </location>
    <ligand>
        <name>Zn(2+)</name>
        <dbReference type="ChEBI" id="CHEBI:29105"/>
        <label>2</label>
    </ligand>
</feature>
<dbReference type="InterPro" id="IPR002933">
    <property type="entry name" value="Peptidase_M20"/>
</dbReference>
<dbReference type="GO" id="GO:0051603">
    <property type="term" value="P:proteolysis involved in protein catabolic process"/>
    <property type="evidence" value="ECO:0007669"/>
    <property type="project" value="TreeGrafter"/>
</dbReference>
<proteinExistence type="inferred from homology"/>
<evidence type="ECO:0000256" key="7">
    <source>
        <dbReference type="PIRSR" id="PIRSR037217-2"/>
    </source>
</evidence>
<dbReference type="GO" id="GO:0046872">
    <property type="term" value="F:metal ion binding"/>
    <property type="evidence" value="ECO:0007669"/>
    <property type="project" value="UniProtKB-KW"/>
</dbReference>
<dbReference type="GO" id="GO:0000328">
    <property type="term" value="C:fungal-type vacuole lumen"/>
    <property type="evidence" value="ECO:0007669"/>
    <property type="project" value="TreeGrafter"/>
</dbReference>
<evidence type="ECO:0000256" key="2">
    <source>
        <dbReference type="ARBA" id="ARBA00022670"/>
    </source>
</evidence>
<dbReference type="SUPFAM" id="SSF53187">
    <property type="entry name" value="Zn-dependent exopeptidases"/>
    <property type="match status" value="1"/>
</dbReference>
<evidence type="ECO:0000313" key="11">
    <source>
        <dbReference type="Proteomes" id="UP001212997"/>
    </source>
</evidence>
<name>A0AAD5UUS7_9APHY</name>
<comment type="similarity">
    <text evidence="1">Belongs to the peptidase M20A family.</text>
</comment>
<evidence type="ECO:0000256" key="3">
    <source>
        <dbReference type="ARBA" id="ARBA00022723"/>
    </source>
</evidence>
<dbReference type="EMBL" id="JANAWD010000618">
    <property type="protein sequence ID" value="KAJ3477224.1"/>
    <property type="molecule type" value="Genomic_DNA"/>
</dbReference>
<dbReference type="PANTHER" id="PTHR45962">
    <property type="entry name" value="N-FATTY-ACYL-AMINO ACID SYNTHASE/HYDROLASE PM20D1"/>
    <property type="match status" value="1"/>
</dbReference>
<feature type="binding site" evidence="7">
    <location>
        <position position="542"/>
    </location>
    <ligand>
        <name>Zn(2+)</name>
        <dbReference type="ChEBI" id="CHEBI:29105"/>
        <label>1</label>
    </ligand>
</feature>
<evidence type="ECO:0000259" key="9">
    <source>
        <dbReference type="Pfam" id="PF07687"/>
    </source>
</evidence>
<keyword evidence="11" id="KW-1185">Reference proteome</keyword>
<dbReference type="PANTHER" id="PTHR45962:SF1">
    <property type="entry name" value="N-FATTY-ACYL-AMINO ACID SYNTHASE_HYDROLASE PM20D1"/>
    <property type="match status" value="1"/>
</dbReference>
<dbReference type="PROSITE" id="PS00759">
    <property type="entry name" value="ARGE_DAPE_CPG2_2"/>
    <property type="match status" value="1"/>
</dbReference>
<feature type="binding site" evidence="7">
    <location>
        <position position="198"/>
    </location>
    <ligand>
        <name>Zn(2+)</name>
        <dbReference type="ChEBI" id="CHEBI:29105"/>
        <label>1</label>
    </ligand>
</feature>
<keyword evidence="8" id="KW-0732">Signal</keyword>
<dbReference type="Gene3D" id="3.40.630.10">
    <property type="entry name" value="Zn peptidases"/>
    <property type="match status" value="1"/>
</dbReference>
<dbReference type="InterPro" id="IPR036264">
    <property type="entry name" value="Bact_exopeptidase_dim_dom"/>
</dbReference>
<feature type="active site" description="Proton acceptor" evidence="6">
    <location>
        <position position="232"/>
    </location>
</feature>
<dbReference type="FunFam" id="3.40.630.10:FF:000027">
    <property type="entry name" value="N-fatty-acyl-amino acid synthase/hydrolase PM20D1"/>
    <property type="match status" value="1"/>
</dbReference>
<evidence type="ECO:0000256" key="6">
    <source>
        <dbReference type="PIRSR" id="PIRSR037217-1"/>
    </source>
</evidence>
<feature type="active site" evidence="6">
    <location>
        <position position="165"/>
    </location>
</feature>
<dbReference type="CDD" id="cd05674">
    <property type="entry name" value="M20_yscS"/>
    <property type="match status" value="1"/>
</dbReference>
<dbReference type="Pfam" id="PF01546">
    <property type="entry name" value="Peptidase_M20"/>
    <property type="match status" value="1"/>
</dbReference>
<feature type="binding site" evidence="7">
    <location>
        <position position="163"/>
    </location>
    <ligand>
        <name>Zn(2+)</name>
        <dbReference type="ChEBI" id="CHEBI:29105"/>
        <label>2</label>
    </ligand>
</feature>
<keyword evidence="4" id="KW-0378">Hydrolase</keyword>
<gene>
    <name evidence="10" type="ORF">NLI96_g10612</name>
</gene>
<comment type="caution">
    <text evidence="10">The sequence shown here is derived from an EMBL/GenBank/DDBJ whole genome shotgun (WGS) entry which is preliminary data.</text>
</comment>
<dbReference type="Proteomes" id="UP001212997">
    <property type="component" value="Unassembled WGS sequence"/>
</dbReference>
<dbReference type="Pfam" id="PF07687">
    <property type="entry name" value="M20_dimer"/>
    <property type="match status" value="1"/>
</dbReference>
<dbReference type="PIRSF" id="PIRSF037217">
    <property type="entry name" value="Carboxypeptidase_S"/>
    <property type="match status" value="1"/>
</dbReference>
<evidence type="ECO:0000256" key="8">
    <source>
        <dbReference type="SAM" id="SignalP"/>
    </source>
</evidence>
<dbReference type="GO" id="GO:0004181">
    <property type="term" value="F:metallocarboxypeptidase activity"/>
    <property type="evidence" value="ECO:0007669"/>
    <property type="project" value="InterPro"/>
</dbReference>
<evidence type="ECO:0000313" key="10">
    <source>
        <dbReference type="EMBL" id="KAJ3477224.1"/>
    </source>
</evidence>
<dbReference type="AlphaFoldDB" id="A0AAD5UUS7"/>
<dbReference type="InterPro" id="IPR011650">
    <property type="entry name" value="Peptidase_M20_dimer"/>
</dbReference>
<feature type="binding site" evidence="7">
    <location>
        <position position="233"/>
    </location>
    <ligand>
        <name>Zn(2+)</name>
        <dbReference type="ChEBI" id="CHEBI:29105"/>
        <label>1</label>
    </ligand>
</feature>
<accession>A0AAD5UUS7</accession>
<feature type="signal peptide" evidence="8">
    <location>
        <begin position="1"/>
        <end position="19"/>
    </location>
</feature>
<dbReference type="InterPro" id="IPR017141">
    <property type="entry name" value="Pept_M20_carboxypep"/>
</dbReference>
<feature type="domain" description="Peptidase M20 dimerisation" evidence="9">
    <location>
        <begin position="282"/>
        <end position="436"/>
    </location>
</feature>
<keyword evidence="3 7" id="KW-0479">Metal-binding</keyword>
<dbReference type="InterPro" id="IPR047177">
    <property type="entry name" value="Pept_M20A"/>
</dbReference>
<evidence type="ECO:0000256" key="4">
    <source>
        <dbReference type="ARBA" id="ARBA00022801"/>
    </source>
</evidence>
<dbReference type="PROSITE" id="PS00758">
    <property type="entry name" value="ARGE_DAPE_CPG2_1"/>
    <property type="match status" value="1"/>
</dbReference>
<dbReference type="InterPro" id="IPR001261">
    <property type="entry name" value="ArgE/DapE_CS"/>
</dbReference>
<organism evidence="10 11">
    <name type="scientific">Meripilus lineatus</name>
    <dbReference type="NCBI Taxonomy" id="2056292"/>
    <lineage>
        <taxon>Eukaryota</taxon>
        <taxon>Fungi</taxon>
        <taxon>Dikarya</taxon>
        <taxon>Basidiomycota</taxon>
        <taxon>Agaricomycotina</taxon>
        <taxon>Agaricomycetes</taxon>
        <taxon>Polyporales</taxon>
        <taxon>Meripilaceae</taxon>
        <taxon>Meripilus</taxon>
    </lineage>
</organism>
<protein>
    <recommendedName>
        <fullName evidence="9">Peptidase M20 dimerisation domain-containing protein</fullName>
    </recommendedName>
</protein>
<feature type="chain" id="PRO_5042232650" description="Peptidase M20 dimerisation domain-containing protein" evidence="8">
    <location>
        <begin position="20"/>
        <end position="572"/>
    </location>
</feature>
<feature type="binding site" evidence="7">
    <location>
        <position position="198"/>
    </location>
    <ligand>
        <name>Zn(2+)</name>
        <dbReference type="ChEBI" id="CHEBI:29105"/>
        <label>2</label>
    </ligand>
</feature>
<evidence type="ECO:0000256" key="5">
    <source>
        <dbReference type="ARBA" id="ARBA00022833"/>
    </source>
</evidence>
<dbReference type="SUPFAM" id="SSF55031">
    <property type="entry name" value="Bacterial exopeptidase dimerisation domain"/>
    <property type="match status" value="1"/>
</dbReference>
<keyword evidence="5 7" id="KW-0862">Zinc</keyword>
<dbReference type="Gene3D" id="3.30.70.360">
    <property type="match status" value="1"/>
</dbReference>
<sequence>MTWLFGPFLLAGGLISVLALKPDSFTAFNTQTSFNVNVPLGLSGLSTQGAGGFDCPQSSAIHPTLHRELNEKLNGIYGTEGFKSKTYETLGGAIRVPTESYDGMGPVGKDARWKVFSGLHTFLEDRFKRLYSDLVVTKVNTYGLVFHWQGSDDSLLPILLTAHQDVVPVEPITWNEWTHPPYSGHFDGTWIWGRGSCDDKSSLIAILVVIEELLNQGFTPKRTIVVAFGFDEESAGTAGAGQIAKYLETRYGRDSFATLLDEGSGFQKVAGGDVIFAVPSTSEKGYTDILVEVSTQGGHSSVPPKHTSIGILSSAIVAIESSEHTPQLLRNGTPFATYQCIAEYGPDIPDSLRKLVKRAAEDDDALDQLKWALIDVDPINSAMFGTTQAVDLIRGGVKVNALPESASAVVNHRIAEHSSVVEVRKHLTQVLRPVAEAFDLTLDSFGVNVTEGSRGRLTIGTAFGAVLEPSPVTPTGLSGPYAILSGTIKATLEGSEVHPSKSVVVSPMLAMGNTDTRFYWNLTKHIFRYAHFADDDAYNGYHTVNEAIRAEALIEEIQFLTTFVLNWDEATI</sequence>
<evidence type="ECO:0000256" key="1">
    <source>
        <dbReference type="ARBA" id="ARBA00006247"/>
    </source>
</evidence>
<reference evidence="10" key="1">
    <citation type="submission" date="2022-07" db="EMBL/GenBank/DDBJ databases">
        <title>Genome Sequence of Physisporinus lineatus.</title>
        <authorList>
            <person name="Buettner E."/>
        </authorList>
    </citation>
    <scope>NUCLEOTIDE SEQUENCE</scope>
    <source>
        <strain evidence="10">VT162</strain>
    </source>
</reference>